<dbReference type="InterPro" id="IPR006621">
    <property type="entry name" value="Nose-resist-to-fluoxetine_N"/>
</dbReference>
<feature type="compositionally biased region" description="Basic and acidic residues" evidence="1">
    <location>
        <begin position="652"/>
        <end position="668"/>
    </location>
</feature>
<feature type="transmembrane region" description="Helical" evidence="2">
    <location>
        <begin position="328"/>
        <end position="347"/>
    </location>
</feature>
<feature type="region of interest" description="Disordered" evidence="1">
    <location>
        <begin position="647"/>
        <end position="668"/>
    </location>
</feature>
<keyword evidence="2" id="KW-0812">Transmembrane</keyword>
<feature type="transmembrane region" description="Helical" evidence="2">
    <location>
        <begin position="425"/>
        <end position="446"/>
    </location>
</feature>
<dbReference type="EMBL" id="JAPWTK010000061">
    <property type="protein sequence ID" value="KAJ8953087.1"/>
    <property type="molecule type" value="Genomic_DNA"/>
</dbReference>
<feature type="transmembrane region" description="Helical" evidence="2">
    <location>
        <begin position="246"/>
        <end position="267"/>
    </location>
</feature>
<feature type="signal peptide" evidence="3">
    <location>
        <begin position="1"/>
        <end position="17"/>
    </location>
</feature>
<sequence>MKGSLFLALLGFSVVNSEISLVDIWAPDYLKVDAVEEIICFNTTIEVVSEKCGEQLDVVCKNPSILLAMLDASSRFPYTGMGYASRTDYGNFDQCMTIDYKYDNGRILGEHCVGGLVIPDPSNLTNTDEYFKLSLCRPDACTASDFNAILSKNLNVTLPLFQDTVCQTKETGKELGAADIVTIVIMVITALLMVVSTIYDFYLYKWKGKPRHPLFLAFSVLTNGRKLLHIGKNSKDQINTFHGLKVISMMWIVGGHGFVGWLSVAVTNRETADNWLGKMSSVYITPSHLAVDTFFFISGFLLAYQYLKQKPKPFIKHVLTVPHMYLHRYLRLTPALLMMYLVAMSLFKHMGSGPIYPLTESLAAPCRKYWWAVFLYIQNYYNYDDLCMTQTWYLSADMQMFLLSPLVIIPIAVQLPKRLGFALSLVELLLVNVFCIAMPMAIHLVYRDYKNEYDTHSRLIDYFVGVMLALFMRVKHEKRFLYMVDRRHVSLANLIIWILIILGLLTILLCYQEKEMHHGYVDKAIFHSLMRPAWCVGLSWIVYSCYHGYGGIVNWILCRPIFQIWGRLTYCIYLLHGLVTAYYILTIRNRWYFSDYNAFYQFCGHYVVSSILAVVWTLAFESPLIIIEKFIFGRGRKVRTAPEHLAGNGTVEEGKRESSHGEKPKEIQ</sequence>
<proteinExistence type="predicted"/>
<feature type="transmembrane region" description="Helical" evidence="2">
    <location>
        <begin position="180"/>
        <end position="202"/>
    </location>
</feature>
<keyword evidence="3" id="KW-0732">Signal</keyword>
<feature type="transmembrane region" description="Helical" evidence="2">
    <location>
        <begin position="287"/>
        <end position="307"/>
    </location>
</feature>
<keyword evidence="6" id="KW-1185">Reference proteome</keyword>
<feature type="transmembrane region" description="Helical" evidence="2">
    <location>
        <begin position="531"/>
        <end position="557"/>
    </location>
</feature>
<dbReference type="Proteomes" id="UP001162162">
    <property type="component" value="Unassembled WGS sequence"/>
</dbReference>
<dbReference type="AlphaFoldDB" id="A0AAV8YQ63"/>
<keyword evidence="2" id="KW-0472">Membrane</keyword>
<dbReference type="GO" id="GO:0016747">
    <property type="term" value="F:acyltransferase activity, transferring groups other than amino-acyl groups"/>
    <property type="evidence" value="ECO:0007669"/>
    <property type="project" value="InterPro"/>
</dbReference>
<feature type="transmembrane region" description="Helical" evidence="2">
    <location>
        <begin position="392"/>
        <end position="413"/>
    </location>
</feature>
<feature type="transmembrane region" description="Helical" evidence="2">
    <location>
        <begin position="564"/>
        <end position="585"/>
    </location>
</feature>
<evidence type="ECO:0000256" key="3">
    <source>
        <dbReference type="SAM" id="SignalP"/>
    </source>
</evidence>
<feature type="transmembrane region" description="Helical" evidence="2">
    <location>
        <begin position="605"/>
        <end position="627"/>
    </location>
</feature>
<dbReference type="InterPro" id="IPR002656">
    <property type="entry name" value="Acyl_transf_3_dom"/>
</dbReference>
<keyword evidence="2" id="KW-1133">Transmembrane helix</keyword>
<feature type="transmembrane region" description="Helical" evidence="2">
    <location>
        <begin position="494"/>
        <end position="511"/>
    </location>
</feature>
<evidence type="ECO:0000313" key="6">
    <source>
        <dbReference type="Proteomes" id="UP001162162"/>
    </source>
</evidence>
<accession>A0AAV8YQ63</accession>
<gene>
    <name evidence="5" type="ORF">NQ318_013429</name>
</gene>
<feature type="chain" id="PRO_5043989902" description="Nose resistant-to-fluoxetine protein N-terminal domain-containing protein" evidence="3">
    <location>
        <begin position="18"/>
        <end position="668"/>
    </location>
</feature>
<dbReference type="Pfam" id="PF01757">
    <property type="entry name" value="Acyl_transf_3"/>
    <property type="match status" value="1"/>
</dbReference>
<comment type="caution">
    <text evidence="5">The sequence shown here is derived from an EMBL/GenBank/DDBJ whole genome shotgun (WGS) entry which is preliminary data.</text>
</comment>
<name>A0AAV8YQ63_9CUCU</name>
<evidence type="ECO:0000256" key="2">
    <source>
        <dbReference type="SAM" id="Phobius"/>
    </source>
</evidence>
<evidence type="ECO:0000313" key="5">
    <source>
        <dbReference type="EMBL" id="KAJ8953087.1"/>
    </source>
</evidence>
<feature type="transmembrane region" description="Helical" evidence="2">
    <location>
        <begin position="458"/>
        <end position="474"/>
    </location>
</feature>
<reference evidence="5" key="1">
    <citation type="journal article" date="2023" name="Insect Mol. Biol.">
        <title>Genome sequencing provides insights into the evolution of gene families encoding plant cell wall-degrading enzymes in longhorned beetles.</title>
        <authorList>
            <person name="Shin N.R."/>
            <person name="Okamura Y."/>
            <person name="Kirsch R."/>
            <person name="Pauchet Y."/>
        </authorList>
    </citation>
    <scope>NUCLEOTIDE SEQUENCE</scope>
    <source>
        <strain evidence="5">AMC_N1</strain>
    </source>
</reference>
<organism evidence="5 6">
    <name type="scientific">Aromia moschata</name>
    <dbReference type="NCBI Taxonomy" id="1265417"/>
    <lineage>
        <taxon>Eukaryota</taxon>
        <taxon>Metazoa</taxon>
        <taxon>Ecdysozoa</taxon>
        <taxon>Arthropoda</taxon>
        <taxon>Hexapoda</taxon>
        <taxon>Insecta</taxon>
        <taxon>Pterygota</taxon>
        <taxon>Neoptera</taxon>
        <taxon>Endopterygota</taxon>
        <taxon>Coleoptera</taxon>
        <taxon>Polyphaga</taxon>
        <taxon>Cucujiformia</taxon>
        <taxon>Chrysomeloidea</taxon>
        <taxon>Cerambycidae</taxon>
        <taxon>Cerambycinae</taxon>
        <taxon>Callichromatini</taxon>
        <taxon>Aromia</taxon>
    </lineage>
</organism>
<dbReference type="Pfam" id="PF20146">
    <property type="entry name" value="NRF"/>
    <property type="match status" value="1"/>
</dbReference>
<dbReference type="InterPro" id="IPR052728">
    <property type="entry name" value="O2_lipid_transport_reg"/>
</dbReference>
<dbReference type="SMART" id="SM00703">
    <property type="entry name" value="NRF"/>
    <property type="match status" value="1"/>
</dbReference>
<evidence type="ECO:0000256" key="1">
    <source>
        <dbReference type="SAM" id="MobiDB-lite"/>
    </source>
</evidence>
<dbReference type="PANTHER" id="PTHR11161:SF72">
    <property type="entry name" value="FI21449P1"/>
    <property type="match status" value="1"/>
</dbReference>
<protein>
    <recommendedName>
        <fullName evidence="4">Nose resistant-to-fluoxetine protein N-terminal domain-containing protein</fullName>
    </recommendedName>
</protein>
<dbReference type="PANTHER" id="PTHR11161">
    <property type="entry name" value="O-ACYLTRANSFERASE"/>
    <property type="match status" value="1"/>
</dbReference>
<feature type="domain" description="Nose resistant-to-fluoxetine protein N-terminal" evidence="4">
    <location>
        <begin position="49"/>
        <end position="172"/>
    </location>
</feature>
<evidence type="ECO:0000259" key="4">
    <source>
        <dbReference type="SMART" id="SM00703"/>
    </source>
</evidence>